<protein>
    <submittedName>
        <fullName evidence="1">Uncharacterized protein</fullName>
    </submittedName>
</protein>
<reference evidence="1 2" key="1">
    <citation type="submission" date="2018-06" db="EMBL/GenBank/DDBJ databases">
        <title>Mucibacter soli gen. nov., sp. nov., a new member of the family Chitinophagaceae producing mucin.</title>
        <authorList>
            <person name="Kim M.-K."/>
            <person name="Park S."/>
            <person name="Kim T.-S."/>
            <person name="Joung Y."/>
            <person name="Han J.-H."/>
            <person name="Kim S.B."/>
        </authorList>
    </citation>
    <scope>NUCLEOTIDE SEQUENCE [LARGE SCALE GENOMIC DNA]</scope>
    <source>
        <strain evidence="1 2">R1-15</strain>
    </source>
</reference>
<dbReference type="Proteomes" id="UP000248745">
    <property type="component" value="Unassembled WGS sequence"/>
</dbReference>
<dbReference type="EMBL" id="QKTW01000015">
    <property type="protein sequence ID" value="PZF73095.1"/>
    <property type="molecule type" value="Genomic_DNA"/>
</dbReference>
<sequence>MKVSDAKRCNEILGYLVQSVNKMPVELSVLAAEMKLKEPTIRKHLEAMCEQHPAWYQWMYRESAILLYRHYRDSVNFFLQRGGYLKTINKTVK</sequence>
<gene>
    <name evidence="1" type="ORF">DN068_09480</name>
</gene>
<organism evidence="1 2">
    <name type="scientific">Taibaiella soli</name>
    <dbReference type="NCBI Taxonomy" id="1649169"/>
    <lineage>
        <taxon>Bacteria</taxon>
        <taxon>Pseudomonadati</taxon>
        <taxon>Bacteroidota</taxon>
        <taxon>Chitinophagia</taxon>
        <taxon>Chitinophagales</taxon>
        <taxon>Chitinophagaceae</taxon>
        <taxon>Taibaiella</taxon>
    </lineage>
</organism>
<name>A0A2W2ACD7_9BACT</name>
<accession>A0A2W2ACD7</accession>
<dbReference type="AlphaFoldDB" id="A0A2W2ACD7"/>
<comment type="caution">
    <text evidence="1">The sequence shown here is derived from an EMBL/GenBank/DDBJ whole genome shotgun (WGS) entry which is preliminary data.</text>
</comment>
<evidence type="ECO:0000313" key="2">
    <source>
        <dbReference type="Proteomes" id="UP000248745"/>
    </source>
</evidence>
<dbReference type="RefSeq" id="WP_110998673.1">
    <property type="nucleotide sequence ID" value="NZ_QKTW01000015.1"/>
</dbReference>
<evidence type="ECO:0000313" key="1">
    <source>
        <dbReference type="EMBL" id="PZF73095.1"/>
    </source>
</evidence>
<proteinExistence type="predicted"/>
<keyword evidence="2" id="KW-1185">Reference proteome</keyword>